<dbReference type="GO" id="GO:0009229">
    <property type="term" value="P:thiamine diphosphate biosynthetic process"/>
    <property type="evidence" value="ECO:0007669"/>
    <property type="project" value="InterPro"/>
</dbReference>
<dbReference type="Proteomes" id="UP000070371">
    <property type="component" value="Chromosome"/>
</dbReference>
<dbReference type="Gene3D" id="3.40.50.10240">
    <property type="entry name" value="Thiamin pyrophosphokinase, catalytic domain"/>
    <property type="match status" value="1"/>
</dbReference>
<keyword evidence="2" id="KW-0547">Nucleotide-binding</keyword>
<dbReference type="GO" id="GO:0004788">
    <property type="term" value="F:thiamine diphosphokinase activity"/>
    <property type="evidence" value="ECO:0007669"/>
    <property type="project" value="UniProtKB-UniRule"/>
</dbReference>
<dbReference type="CDD" id="cd07995">
    <property type="entry name" value="TPK"/>
    <property type="match status" value="1"/>
</dbReference>
<organism evidence="8 9">
    <name type="scientific">Falsihalocynthiibacter arcticus</name>
    <dbReference type="NCBI Taxonomy" id="1579316"/>
    <lineage>
        <taxon>Bacteria</taxon>
        <taxon>Pseudomonadati</taxon>
        <taxon>Pseudomonadota</taxon>
        <taxon>Alphaproteobacteria</taxon>
        <taxon>Rhodobacterales</taxon>
        <taxon>Roseobacteraceae</taxon>
        <taxon>Falsihalocynthiibacter</taxon>
    </lineage>
</organism>
<keyword evidence="1" id="KW-0808">Transferase</keyword>
<dbReference type="EMBL" id="CP014327">
    <property type="protein sequence ID" value="AML49939.1"/>
    <property type="molecule type" value="Genomic_DNA"/>
</dbReference>
<evidence type="ECO:0000256" key="3">
    <source>
        <dbReference type="ARBA" id="ARBA00022777"/>
    </source>
</evidence>
<evidence type="ECO:0000313" key="8">
    <source>
        <dbReference type="EMBL" id="AML49939.1"/>
    </source>
</evidence>
<dbReference type="InterPro" id="IPR036371">
    <property type="entry name" value="TPK_B1-bd_sf"/>
</dbReference>
<dbReference type="InterPro" id="IPR007371">
    <property type="entry name" value="TPK_catalytic"/>
</dbReference>
<dbReference type="EC" id="2.7.6.2" evidence="5"/>
<evidence type="ECO:0000256" key="5">
    <source>
        <dbReference type="NCBIfam" id="TIGR01378"/>
    </source>
</evidence>
<evidence type="ECO:0000259" key="7">
    <source>
        <dbReference type="Pfam" id="PF04265"/>
    </source>
</evidence>
<dbReference type="InterPro" id="IPR036759">
    <property type="entry name" value="TPK_catalytic_sf"/>
</dbReference>
<name>A0A126UWY2_9RHOB</name>
<feature type="domain" description="Thiamin pyrophosphokinase thiamin-binding" evidence="7">
    <location>
        <begin position="149"/>
        <end position="199"/>
    </location>
</feature>
<dbReference type="GO" id="GO:0006772">
    <property type="term" value="P:thiamine metabolic process"/>
    <property type="evidence" value="ECO:0007669"/>
    <property type="project" value="UniProtKB-UniRule"/>
</dbReference>
<evidence type="ECO:0000256" key="2">
    <source>
        <dbReference type="ARBA" id="ARBA00022741"/>
    </source>
</evidence>
<evidence type="ECO:0000259" key="6">
    <source>
        <dbReference type="Pfam" id="PF04263"/>
    </source>
</evidence>
<dbReference type="KEGG" id="hat:RC74_00375"/>
<reference evidence="8 9" key="1">
    <citation type="submission" date="2016-02" db="EMBL/GenBank/DDBJ databases">
        <title>Complete genome sequence of Halocynthiibacter arcticus PAMC 20958t from arctic marine sediment.</title>
        <authorList>
            <person name="Lee Y.M."/>
            <person name="Baek K."/>
            <person name="Lee H.K."/>
            <person name="Shin S.C."/>
        </authorList>
    </citation>
    <scope>NUCLEOTIDE SEQUENCE [LARGE SCALE GENOMIC DNA]</scope>
    <source>
        <strain evidence="8">PAMC 20958</strain>
    </source>
</reference>
<gene>
    <name evidence="8" type="ORF">RC74_00375</name>
</gene>
<dbReference type="PANTHER" id="PTHR41299:SF1">
    <property type="entry name" value="THIAMINE PYROPHOSPHOKINASE"/>
    <property type="match status" value="1"/>
</dbReference>
<dbReference type="InterPro" id="IPR007373">
    <property type="entry name" value="Thiamin_PyroPKinase_B1-bd"/>
</dbReference>
<dbReference type="RefSeq" id="WP_039002601.1">
    <property type="nucleotide sequence ID" value="NZ_CP014327.1"/>
</dbReference>
<dbReference type="InterPro" id="IPR006282">
    <property type="entry name" value="Thi_PPkinase"/>
</dbReference>
<evidence type="ECO:0000256" key="4">
    <source>
        <dbReference type="ARBA" id="ARBA00022840"/>
    </source>
</evidence>
<dbReference type="SUPFAM" id="SSF63999">
    <property type="entry name" value="Thiamin pyrophosphokinase, catalytic domain"/>
    <property type="match status" value="1"/>
</dbReference>
<dbReference type="GO" id="GO:0030975">
    <property type="term" value="F:thiamine binding"/>
    <property type="evidence" value="ECO:0007669"/>
    <property type="project" value="InterPro"/>
</dbReference>
<protein>
    <recommendedName>
        <fullName evidence="5">Thiamine diphosphokinase</fullName>
        <ecNumber evidence="5">2.7.6.2</ecNumber>
    </recommendedName>
</protein>
<keyword evidence="4" id="KW-0067">ATP-binding</keyword>
<dbReference type="AlphaFoldDB" id="A0A126UWY2"/>
<dbReference type="NCBIfam" id="TIGR01378">
    <property type="entry name" value="thi_PPkinase"/>
    <property type="match status" value="1"/>
</dbReference>
<dbReference type="OrthoDB" id="7057856at2"/>
<dbReference type="GO" id="GO:0016301">
    <property type="term" value="F:kinase activity"/>
    <property type="evidence" value="ECO:0007669"/>
    <property type="project" value="UniProtKB-KW"/>
</dbReference>
<proteinExistence type="predicted"/>
<evidence type="ECO:0000256" key="1">
    <source>
        <dbReference type="ARBA" id="ARBA00022679"/>
    </source>
</evidence>
<sequence length="221" mass="23461">MFPPIVSKSTPITLLGGGEVTLDTLSEALTLAPTLVACDGGVKFALENNTQPVAVIGDMDSIDAGSRAEIGADRLFEVAEQDTTDFEKALLRCEAPLMLGVGFTGARLDHELAAFSALAKHDSKVVILIGGEDVVFRAPKTLRLDLSIGTRFSLFPMGNLRGTSEGLRWPIDGVEFAPHGRIGTSNEVSGPVILTFDAPHMLVILPREALRSVMDALYSAA</sequence>
<evidence type="ECO:0000313" key="9">
    <source>
        <dbReference type="Proteomes" id="UP000070371"/>
    </source>
</evidence>
<keyword evidence="3" id="KW-0418">Kinase</keyword>
<dbReference type="Pfam" id="PF04263">
    <property type="entry name" value="TPK_catalytic"/>
    <property type="match status" value="1"/>
</dbReference>
<dbReference type="PANTHER" id="PTHR41299">
    <property type="entry name" value="THIAMINE PYROPHOSPHOKINASE"/>
    <property type="match status" value="1"/>
</dbReference>
<feature type="domain" description="Thiamin pyrophosphokinase catalytic" evidence="6">
    <location>
        <begin position="30"/>
        <end position="123"/>
    </location>
</feature>
<dbReference type="Pfam" id="PF04265">
    <property type="entry name" value="TPK_B1_binding"/>
    <property type="match status" value="1"/>
</dbReference>
<keyword evidence="9" id="KW-1185">Reference proteome</keyword>
<dbReference type="GO" id="GO:0005524">
    <property type="term" value="F:ATP binding"/>
    <property type="evidence" value="ECO:0007669"/>
    <property type="project" value="UniProtKB-KW"/>
</dbReference>
<dbReference type="STRING" id="1579316.RC74_00375"/>
<accession>A0A126UWY2</accession>
<dbReference type="InterPro" id="IPR053149">
    <property type="entry name" value="TPK"/>
</dbReference>
<dbReference type="SUPFAM" id="SSF63862">
    <property type="entry name" value="Thiamin pyrophosphokinase, substrate-binding domain"/>
    <property type="match status" value="1"/>
</dbReference>